<dbReference type="KEGG" id="soh:D1869_13805"/>
<accession>A0A650CK00</accession>
<dbReference type="OrthoDB" id="27447at2157"/>
<dbReference type="Pfam" id="PF04967">
    <property type="entry name" value="HTH_10"/>
    <property type="match status" value="1"/>
</dbReference>
<dbReference type="RefSeq" id="WP_156015634.1">
    <property type="nucleotide sequence ID" value="NZ_AP031374.1"/>
</dbReference>
<dbReference type="InterPro" id="IPR007050">
    <property type="entry name" value="HTH_bacterioopsin"/>
</dbReference>
<keyword evidence="4" id="KW-1185">Reference proteome</keyword>
<dbReference type="PANTHER" id="PTHR34236">
    <property type="entry name" value="DIMETHYL SULFOXIDE REDUCTASE TRANSCRIPTIONAL ACTIVATOR"/>
    <property type="match status" value="1"/>
</dbReference>
<dbReference type="EMBL" id="JACHFY010000017">
    <property type="protein sequence ID" value="MBB5254536.1"/>
    <property type="molecule type" value="Genomic_DNA"/>
</dbReference>
<dbReference type="Proteomes" id="UP000427373">
    <property type="component" value="Chromosome"/>
</dbReference>
<dbReference type="PANTHER" id="PTHR34236:SF1">
    <property type="entry name" value="DIMETHYL SULFOXIDE REDUCTASE TRANSCRIPTIONAL ACTIVATOR"/>
    <property type="match status" value="1"/>
</dbReference>
<protein>
    <submittedName>
        <fullName evidence="3">XRE family transcriptional regulator</fullName>
    </submittedName>
</protein>
<evidence type="ECO:0000313" key="2">
    <source>
        <dbReference type="EMBL" id="MBB5254536.1"/>
    </source>
</evidence>
<dbReference type="EMBL" id="CP045484">
    <property type="protein sequence ID" value="QGR18146.1"/>
    <property type="molecule type" value="Genomic_DNA"/>
</dbReference>
<reference evidence="3 4" key="1">
    <citation type="submission" date="2019-10" db="EMBL/GenBank/DDBJ databases">
        <title>Genome Sequences from Six Type Strain Members of the Archaeal Family Sulfolobaceae: Acidianus ambivalens, Acidianus infernus, Metallosphaera prunae, Stygiolobus azoricus, Sulfolobus metallicus, and Sulfurisphaera ohwakuensis.</title>
        <authorList>
            <person name="Counts J.A."/>
            <person name="Kelly R.M."/>
        </authorList>
    </citation>
    <scope>NUCLEOTIDE SEQUENCE [LARGE SCALE GENOMIC DNA]</scope>
    <source>
        <strain evidence="3 4">TA-1</strain>
    </source>
</reference>
<dbReference type="GeneID" id="95644166"/>
<evidence type="ECO:0000313" key="4">
    <source>
        <dbReference type="Proteomes" id="UP000427373"/>
    </source>
</evidence>
<dbReference type="AlphaFoldDB" id="A0A650CK00"/>
<sequence length="201" mass="23235">MKKLYKINFSILHEGCWTSNVKDKVVTLNISKYNNNKIKVSIISPRLLIKDLEKSENVYDILKYRKIKGGYIIDFLEEISSTVSGYLLSDDNVLYHKNIVRQKLEKWEIISLGKSVTNKLTEKFNISSISINEIKPSDILYYGLTEKELLVLKNAISMGYFNYPRAVKANEIAKKLGISKQDFLYHLRNSINKLVSSIDFD</sequence>
<evidence type="ECO:0000313" key="3">
    <source>
        <dbReference type="EMBL" id="QGR18146.1"/>
    </source>
</evidence>
<dbReference type="Proteomes" id="UP000582213">
    <property type="component" value="Unassembled WGS sequence"/>
</dbReference>
<name>A0A650CK00_SULOH</name>
<reference evidence="2 5" key="2">
    <citation type="submission" date="2020-08" db="EMBL/GenBank/DDBJ databases">
        <title>Genomic Encyclopedia of Type Strains, Phase IV (KMG-IV): sequencing the most valuable type-strain genomes for metagenomic binning, comparative biology and taxonomic classification.</title>
        <authorList>
            <person name="Goeker M."/>
        </authorList>
    </citation>
    <scope>NUCLEOTIDE SEQUENCE [LARGE SCALE GENOMIC DNA]</scope>
    <source>
        <strain evidence="2 5">DSM 12421</strain>
    </source>
</reference>
<evidence type="ECO:0000313" key="5">
    <source>
        <dbReference type="Proteomes" id="UP000582213"/>
    </source>
</evidence>
<evidence type="ECO:0000259" key="1">
    <source>
        <dbReference type="Pfam" id="PF04967"/>
    </source>
</evidence>
<feature type="domain" description="HTH bat-type" evidence="1">
    <location>
        <begin position="144"/>
        <end position="195"/>
    </location>
</feature>
<organism evidence="3 4">
    <name type="scientific">Sulfurisphaera ohwakuensis</name>
    <dbReference type="NCBI Taxonomy" id="69656"/>
    <lineage>
        <taxon>Archaea</taxon>
        <taxon>Thermoproteota</taxon>
        <taxon>Thermoprotei</taxon>
        <taxon>Sulfolobales</taxon>
        <taxon>Sulfolobaceae</taxon>
        <taxon>Sulfurisphaera</taxon>
    </lineage>
</organism>
<proteinExistence type="predicted"/>
<gene>
    <name evidence="3" type="ORF">D1869_13805</name>
    <name evidence="2" type="ORF">HNQ62_002310</name>
</gene>